<evidence type="ECO:0000313" key="2">
    <source>
        <dbReference type="Proteomes" id="UP000726105"/>
    </source>
</evidence>
<gene>
    <name evidence="1" type="ORF">IPI13_17885</name>
</gene>
<dbReference type="AlphaFoldDB" id="A0A935IML0"/>
<sequence>MSSSRELVDPAPLLREIDEQILMLGLNRRDRRRAGRNIRAVAQSSGGQAPEVLESLMADIAETGKVPAWVTEGGE</sequence>
<comment type="caution">
    <text evidence="1">The sequence shown here is derived from an EMBL/GenBank/DDBJ whole genome shotgun (WGS) entry which is preliminary data.</text>
</comment>
<protein>
    <submittedName>
        <fullName evidence="1">Uncharacterized protein</fullName>
    </submittedName>
</protein>
<reference evidence="1 2" key="1">
    <citation type="submission" date="2020-10" db="EMBL/GenBank/DDBJ databases">
        <title>Connecting structure to function with the recovery of over 1000 high-quality activated sludge metagenome-assembled genomes encoding full-length rRNA genes using long-read sequencing.</title>
        <authorList>
            <person name="Singleton C.M."/>
            <person name="Petriglieri F."/>
            <person name="Kristensen J.M."/>
            <person name="Kirkegaard R.H."/>
            <person name="Michaelsen T.Y."/>
            <person name="Andersen M.H."/>
            <person name="Karst S.M."/>
            <person name="Dueholm M.S."/>
            <person name="Nielsen P.H."/>
            <person name="Albertsen M."/>
        </authorList>
    </citation>
    <scope>NUCLEOTIDE SEQUENCE [LARGE SCALE GENOMIC DNA]</scope>
    <source>
        <strain evidence="1">Ega_18-Q3-R5-49_MAXAC.001</strain>
    </source>
</reference>
<dbReference type="Proteomes" id="UP000726105">
    <property type="component" value="Unassembled WGS sequence"/>
</dbReference>
<accession>A0A935IML0</accession>
<dbReference type="EMBL" id="JADJIB010000018">
    <property type="protein sequence ID" value="MBK7274920.1"/>
    <property type="molecule type" value="Genomic_DNA"/>
</dbReference>
<proteinExistence type="predicted"/>
<name>A0A935IML0_9MICO</name>
<organism evidence="1 2">
    <name type="scientific">Candidatus Phosphoribacter hodrii</name>
    <dbReference type="NCBI Taxonomy" id="2953743"/>
    <lineage>
        <taxon>Bacteria</taxon>
        <taxon>Bacillati</taxon>
        <taxon>Actinomycetota</taxon>
        <taxon>Actinomycetes</taxon>
        <taxon>Micrococcales</taxon>
        <taxon>Dermatophilaceae</taxon>
        <taxon>Candidatus Phosphoribacter</taxon>
    </lineage>
</organism>
<evidence type="ECO:0000313" key="1">
    <source>
        <dbReference type="EMBL" id="MBK7274920.1"/>
    </source>
</evidence>